<dbReference type="InterPro" id="IPR036396">
    <property type="entry name" value="Cyt_P450_sf"/>
</dbReference>
<dbReference type="Gramene" id="CDX83712">
    <property type="protein sequence ID" value="CDX83712"/>
    <property type="gene ID" value="GSBRNA2T00139418001"/>
</dbReference>
<evidence type="ECO:0000313" key="10">
    <source>
        <dbReference type="EMBL" id="CAF2005963.1"/>
    </source>
</evidence>
<evidence type="ECO:0000256" key="8">
    <source>
        <dbReference type="RuleBase" id="RU000461"/>
    </source>
</evidence>
<name>A0A816MUW4_BRANA</name>
<keyword evidence="7 8" id="KW-0503">Monooxygenase</keyword>
<dbReference type="GO" id="GO:0006629">
    <property type="term" value="P:lipid metabolic process"/>
    <property type="evidence" value="ECO:0007669"/>
    <property type="project" value="UniProtKB-ARBA"/>
</dbReference>
<comment type="cofactor">
    <cofactor evidence="1">
        <name>heme</name>
        <dbReference type="ChEBI" id="CHEBI:30413"/>
    </cofactor>
</comment>
<dbReference type="Gene3D" id="1.10.630.10">
    <property type="entry name" value="Cytochrome P450"/>
    <property type="match status" value="1"/>
</dbReference>
<keyword evidence="4 8" id="KW-0479">Metal-binding</keyword>
<dbReference type="EMBL" id="HG994371">
    <property type="protein sequence ID" value="CAF2005963.1"/>
    <property type="molecule type" value="Genomic_DNA"/>
</dbReference>
<feature type="region of interest" description="Disordered" evidence="9">
    <location>
        <begin position="1"/>
        <end position="20"/>
    </location>
</feature>
<dbReference type="GO" id="GO:0016705">
    <property type="term" value="F:oxidoreductase activity, acting on paired donors, with incorporation or reduction of molecular oxygen"/>
    <property type="evidence" value="ECO:0007669"/>
    <property type="project" value="InterPro"/>
</dbReference>
<evidence type="ECO:0000256" key="3">
    <source>
        <dbReference type="ARBA" id="ARBA00022617"/>
    </source>
</evidence>
<organism evidence="10">
    <name type="scientific">Brassica napus</name>
    <name type="common">Rape</name>
    <dbReference type="NCBI Taxonomy" id="3708"/>
    <lineage>
        <taxon>Eukaryota</taxon>
        <taxon>Viridiplantae</taxon>
        <taxon>Streptophyta</taxon>
        <taxon>Embryophyta</taxon>
        <taxon>Tracheophyta</taxon>
        <taxon>Spermatophyta</taxon>
        <taxon>Magnoliopsida</taxon>
        <taxon>eudicotyledons</taxon>
        <taxon>Gunneridae</taxon>
        <taxon>Pentapetalae</taxon>
        <taxon>rosids</taxon>
        <taxon>malvids</taxon>
        <taxon>Brassicales</taxon>
        <taxon>Brassicaceae</taxon>
        <taxon>Brassiceae</taxon>
        <taxon>Brassica</taxon>
    </lineage>
</organism>
<gene>
    <name evidence="10" type="ORF">DARMORV10_C07P36710.1</name>
</gene>
<proteinExistence type="inferred from homology"/>
<dbReference type="AlphaFoldDB" id="A0A816MUW4"/>
<dbReference type="InterPro" id="IPR001128">
    <property type="entry name" value="Cyt_P450"/>
</dbReference>
<evidence type="ECO:0000256" key="9">
    <source>
        <dbReference type="SAM" id="MobiDB-lite"/>
    </source>
</evidence>
<dbReference type="GO" id="GO:0004497">
    <property type="term" value="F:monooxygenase activity"/>
    <property type="evidence" value="ECO:0007669"/>
    <property type="project" value="UniProtKB-KW"/>
</dbReference>
<evidence type="ECO:0000256" key="2">
    <source>
        <dbReference type="ARBA" id="ARBA00010617"/>
    </source>
</evidence>
<dbReference type="GO" id="GO:0020037">
    <property type="term" value="F:heme binding"/>
    <property type="evidence" value="ECO:0007669"/>
    <property type="project" value="InterPro"/>
</dbReference>
<evidence type="ECO:0000256" key="7">
    <source>
        <dbReference type="ARBA" id="ARBA00023033"/>
    </source>
</evidence>
<dbReference type="SUPFAM" id="SSF48264">
    <property type="entry name" value="Cytochrome P450"/>
    <property type="match status" value="1"/>
</dbReference>
<dbReference type="PROSITE" id="PS00086">
    <property type="entry name" value="CYTOCHROME_P450"/>
    <property type="match status" value="1"/>
</dbReference>
<evidence type="ECO:0000256" key="1">
    <source>
        <dbReference type="ARBA" id="ARBA00001971"/>
    </source>
</evidence>
<protein>
    <submittedName>
        <fullName evidence="10">(rape) hypothetical protein</fullName>
    </submittedName>
</protein>
<accession>A0A816MUW4</accession>
<evidence type="ECO:0000256" key="4">
    <source>
        <dbReference type="ARBA" id="ARBA00022723"/>
    </source>
</evidence>
<dbReference type="GO" id="GO:0005506">
    <property type="term" value="F:iron ion binding"/>
    <property type="evidence" value="ECO:0007669"/>
    <property type="project" value="InterPro"/>
</dbReference>
<dbReference type="Proteomes" id="UP001295469">
    <property type="component" value="Chromosome C07"/>
</dbReference>
<reference evidence="10" key="1">
    <citation type="submission" date="2021-01" db="EMBL/GenBank/DDBJ databases">
        <authorList>
            <consortium name="Genoscope - CEA"/>
            <person name="William W."/>
        </authorList>
    </citation>
    <scope>NUCLEOTIDE SEQUENCE</scope>
</reference>
<keyword evidence="3 8" id="KW-0349">Heme</keyword>
<keyword evidence="5 8" id="KW-0560">Oxidoreductase</keyword>
<dbReference type="Pfam" id="PF00067">
    <property type="entry name" value="p450"/>
    <property type="match status" value="1"/>
</dbReference>
<dbReference type="PANTHER" id="PTHR24296">
    <property type="entry name" value="CYTOCHROME P450"/>
    <property type="match status" value="1"/>
</dbReference>
<keyword evidence="6 8" id="KW-0408">Iron</keyword>
<evidence type="ECO:0000256" key="6">
    <source>
        <dbReference type="ARBA" id="ARBA00023004"/>
    </source>
</evidence>
<comment type="similarity">
    <text evidence="2 8">Belongs to the cytochrome P450 family.</text>
</comment>
<dbReference type="InterPro" id="IPR017972">
    <property type="entry name" value="Cyt_P450_CS"/>
</dbReference>
<evidence type="ECO:0000256" key="5">
    <source>
        <dbReference type="ARBA" id="ARBA00023002"/>
    </source>
</evidence>
<sequence length="121" mass="13639">MPKSKTGQEKSSLDPNELNKMDESCMGRRCVRIQAREMGSLRREPSFKFLAFNAGPRSCLGKQLAMNMMKTAIVEILQNYVIHAIKVQKIEPLPGLMLLMKHVLSVTITKRDSALLHSIVN</sequence>